<proteinExistence type="inferred from homology"/>
<keyword evidence="5 8" id="KW-0067">ATP-binding</keyword>
<dbReference type="SUPFAM" id="SSF54211">
    <property type="entry name" value="Ribosomal protein S5 domain 2-like"/>
    <property type="match status" value="1"/>
</dbReference>
<dbReference type="FunFam" id="3.30.565.10:FF:000005">
    <property type="entry name" value="Heat shock protein 90"/>
    <property type="match status" value="1"/>
</dbReference>
<gene>
    <name evidence="11" type="ORF">APLA_LOCUS10071</name>
</gene>
<comment type="subcellular location">
    <subcellularLocation>
        <location evidence="1">Cytoplasm</location>
    </subcellularLocation>
</comment>
<comment type="similarity">
    <text evidence="2">Belongs to the heat shock protein 90 family.</text>
</comment>
<dbReference type="CDD" id="cd16927">
    <property type="entry name" value="HATPase_Hsp90-like"/>
    <property type="match status" value="1"/>
</dbReference>
<evidence type="ECO:0008006" key="13">
    <source>
        <dbReference type="Google" id="ProtNLM"/>
    </source>
</evidence>
<keyword evidence="6" id="KW-0346">Stress response</keyword>
<reference evidence="11 12" key="1">
    <citation type="submission" date="2020-04" db="EMBL/GenBank/DDBJ databases">
        <authorList>
            <person name="Wallbank WR R."/>
            <person name="Pardo Diaz C."/>
            <person name="Kozak K."/>
            <person name="Martin S."/>
            <person name="Jiggins C."/>
            <person name="Moest M."/>
            <person name="Warren A I."/>
            <person name="Byers J.R.P. K."/>
            <person name="Montejo-Kovacevich G."/>
            <person name="Yen C E."/>
        </authorList>
    </citation>
    <scope>NUCLEOTIDE SEQUENCE [LARGE SCALE GENOMIC DNA]</scope>
</reference>
<dbReference type="InterPro" id="IPR001404">
    <property type="entry name" value="Hsp90_fam"/>
</dbReference>
<dbReference type="GO" id="GO:0016887">
    <property type="term" value="F:ATP hydrolysis activity"/>
    <property type="evidence" value="ECO:0007669"/>
    <property type="project" value="InterPro"/>
</dbReference>
<feature type="binding site" evidence="8">
    <location>
        <position position="158"/>
    </location>
    <ligand>
        <name>ATP</name>
        <dbReference type="ChEBI" id="CHEBI:30616"/>
    </ligand>
</feature>
<keyword evidence="10" id="KW-0732">Signal</keyword>
<evidence type="ECO:0000256" key="4">
    <source>
        <dbReference type="ARBA" id="ARBA00022741"/>
    </source>
</evidence>
<dbReference type="FunFam" id="3.30.230.80:FF:000003">
    <property type="entry name" value="endoplasmin isoform X1"/>
    <property type="match status" value="1"/>
</dbReference>
<feature type="compositionally biased region" description="Acidic residues" evidence="9">
    <location>
        <begin position="754"/>
        <end position="776"/>
    </location>
</feature>
<feature type="binding site" evidence="8">
    <location>
        <position position="250"/>
    </location>
    <ligand>
        <name>ATP</name>
        <dbReference type="ChEBI" id="CHEBI:30616"/>
    </ligand>
</feature>
<dbReference type="HAMAP" id="MF_00505">
    <property type="entry name" value="HSP90"/>
    <property type="match status" value="1"/>
</dbReference>
<dbReference type="InterPro" id="IPR036890">
    <property type="entry name" value="HATPase_C_sf"/>
</dbReference>
<dbReference type="GO" id="GO:0140662">
    <property type="term" value="F:ATP-dependent protein folding chaperone"/>
    <property type="evidence" value="ECO:0007669"/>
    <property type="project" value="InterPro"/>
</dbReference>
<dbReference type="PIRSF" id="PIRSF002583">
    <property type="entry name" value="Hsp90"/>
    <property type="match status" value="1"/>
</dbReference>
<evidence type="ECO:0000256" key="1">
    <source>
        <dbReference type="ARBA" id="ARBA00004496"/>
    </source>
</evidence>
<feature type="binding site" evidence="8">
    <location>
        <position position="153"/>
    </location>
    <ligand>
        <name>ATP</name>
        <dbReference type="ChEBI" id="CHEBI:30616"/>
    </ligand>
</feature>
<keyword evidence="7" id="KW-0143">Chaperone</keyword>
<feature type="region of interest" description="Disordered" evidence="9">
    <location>
        <begin position="751"/>
        <end position="782"/>
    </location>
</feature>
<dbReference type="PANTHER" id="PTHR11528">
    <property type="entry name" value="HEAT SHOCK PROTEIN 90 FAMILY MEMBER"/>
    <property type="match status" value="1"/>
</dbReference>
<dbReference type="InterPro" id="IPR020568">
    <property type="entry name" value="Ribosomal_Su5_D2-typ_SF"/>
</dbReference>
<evidence type="ECO:0000256" key="9">
    <source>
        <dbReference type="SAM" id="MobiDB-lite"/>
    </source>
</evidence>
<feature type="binding site" evidence="8">
    <location>
        <position position="111"/>
    </location>
    <ligand>
        <name>ATP</name>
        <dbReference type="ChEBI" id="CHEBI:30616"/>
    </ligand>
</feature>
<sequence>MKYILLLAAGVLLLAGWTQAQEEGLGVGTVEEVTVDADHGSSREGSRTDAEAVLREEEAISPDELSVAQMRELKEKAQNYTFQTEVNRMMKLIINSLYRNKEIFLRELISNGSDALDKIRLMSLTDRNVLDANNDLSIRIKADPEKRLLHIIDSGIGMSRNDLINNLGTIAKSGTAEFLSKMQDSDKGGAQEMNDMIGQFGVGFYSAFLVADKVTVVSKHNDDKQQIWESDANSFSIVEDPRGDSLKRGTHITLHVKEEAADYLQPDTIRNLVKKYSQFINFPIYLWASHTETVEEADEAESDADKADDDDDAQVEDAAEEKRETKKTEKTVWDWELMNDNKPIWTRKPSEVNDDEYNQFYKSLTKDTSAPLARAHFVAEGEVTFRALLFVPRVQPSDSFNRYGTKTDHIKLYVRRVFITDEFNELMPNYLAFIQGIVDSDDLPLNVSRETLQQHKLIKIIKKKLVRKVLDMLKKIPDDEYLAFWKEYSTNIKLGVIEDPSNRSRLAKLLRFYSSHGSDMTFLADYVARMKAGQNHIYYIAGASQAEVRKSPFAERLVKRGYEVLYLTEAVDEYCLSSLPEYDGKKFQNIAKEIFDLEENEQEQERMEAYKKQFEPLTTWLSNKLGDFITRCTVSRRLSRSPAALAATAFGWTGNMERLALSNAHQKADDAQRKHHLTQKKMMEINPRHPLIVELLRRVQDDPEHKDTALAANTLYRTAAIRSGYMLQEGQAMEFADSVERMLQGLLGVAPDAVPEDEPLDEAAEDGQDEPQELDADEHTEL</sequence>
<dbReference type="Pfam" id="PF00183">
    <property type="entry name" value="HSP90"/>
    <property type="match status" value="1"/>
</dbReference>
<feature type="binding site" evidence="8">
    <location>
        <position position="172"/>
    </location>
    <ligand>
        <name>ATP</name>
        <dbReference type="ChEBI" id="CHEBI:30616"/>
    </ligand>
</feature>
<dbReference type="Proteomes" id="UP000494256">
    <property type="component" value="Unassembled WGS sequence"/>
</dbReference>
<dbReference type="InterPro" id="IPR037196">
    <property type="entry name" value="HSP90_C"/>
</dbReference>
<keyword evidence="4 8" id="KW-0547">Nucleotide-binding</keyword>
<dbReference type="SUPFAM" id="SSF110942">
    <property type="entry name" value="HSP90 C-terminal domain"/>
    <property type="match status" value="1"/>
</dbReference>
<dbReference type="Gene3D" id="3.30.565.10">
    <property type="entry name" value="Histidine kinase-like ATPase, C-terminal domain"/>
    <property type="match status" value="1"/>
</dbReference>
<dbReference type="OrthoDB" id="5800476at2759"/>
<organism evidence="11 12">
    <name type="scientific">Arctia plantaginis</name>
    <name type="common">Wood tiger moth</name>
    <name type="synonym">Phalaena plantaginis</name>
    <dbReference type="NCBI Taxonomy" id="874455"/>
    <lineage>
        <taxon>Eukaryota</taxon>
        <taxon>Metazoa</taxon>
        <taxon>Ecdysozoa</taxon>
        <taxon>Arthropoda</taxon>
        <taxon>Hexapoda</taxon>
        <taxon>Insecta</taxon>
        <taxon>Pterygota</taxon>
        <taxon>Neoptera</taxon>
        <taxon>Endopterygota</taxon>
        <taxon>Lepidoptera</taxon>
        <taxon>Glossata</taxon>
        <taxon>Ditrysia</taxon>
        <taxon>Noctuoidea</taxon>
        <taxon>Erebidae</taxon>
        <taxon>Arctiinae</taxon>
        <taxon>Arctia</taxon>
    </lineage>
</organism>
<dbReference type="NCBIfam" id="NF003555">
    <property type="entry name" value="PRK05218.1"/>
    <property type="match status" value="1"/>
</dbReference>
<feature type="binding site" evidence="8">
    <location>
        <begin position="199"/>
        <end position="204"/>
    </location>
    <ligand>
        <name>ATP</name>
        <dbReference type="ChEBI" id="CHEBI:30616"/>
    </ligand>
</feature>
<dbReference type="GO" id="GO:0051082">
    <property type="term" value="F:unfolded protein binding"/>
    <property type="evidence" value="ECO:0007669"/>
    <property type="project" value="InterPro"/>
</dbReference>
<dbReference type="InterPro" id="IPR019805">
    <property type="entry name" value="Heat_shock_protein_90_CS"/>
</dbReference>
<feature type="binding site" evidence="8">
    <location>
        <begin position="173"/>
        <end position="174"/>
    </location>
    <ligand>
        <name>ATP</name>
        <dbReference type="ChEBI" id="CHEBI:30616"/>
    </ligand>
</feature>
<dbReference type="Gene3D" id="3.30.230.80">
    <property type="match status" value="1"/>
</dbReference>
<protein>
    <recommendedName>
        <fullName evidence="13">Heat shock protein 83</fullName>
    </recommendedName>
</protein>
<evidence type="ECO:0000256" key="10">
    <source>
        <dbReference type="SAM" id="SignalP"/>
    </source>
</evidence>
<dbReference type="GO" id="GO:0005737">
    <property type="term" value="C:cytoplasm"/>
    <property type="evidence" value="ECO:0007669"/>
    <property type="project" value="UniProtKB-SubCell"/>
</dbReference>
<evidence type="ECO:0000256" key="8">
    <source>
        <dbReference type="PIRSR" id="PIRSR002583-1"/>
    </source>
</evidence>
<feature type="signal peptide" evidence="10">
    <location>
        <begin position="1"/>
        <end position="20"/>
    </location>
</feature>
<feature type="region of interest" description="Disordered" evidence="9">
    <location>
        <begin position="296"/>
        <end position="327"/>
    </location>
</feature>
<evidence type="ECO:0000256" key="5">
    <source>
        <dbReference type="ARBA" id="ARBA00022840"/>
    </source>
</evidence>
<comment type="caution">
    <text evidence="11">The sequence shown here is derived from an EMBL/GenBank/DDBJ whole genome shotgun (WGS) entry which is preliminary data.</text>
</comment>
<evidence type="ECO:0000256" key="7">
    <source>
        <dbReference type="ARBA" id="ARBA00023186"/>
    </source>
</evidence>
<keyword evidence="3" id="KW-0963">Cytoplasm</keyword>
<dbReference type="PROSITE" id="PS00298">
    <property type="entry name" value="HSP90"/>
    <property type="match status" value="1"/>
</dbReference>
<dbReference type="SUPFAM" id="SSF55874">
    <property type="entry name" value="ATPase domain of HSP90 chaperone/DNA topoisomerase II/histidine kinase"/>
    <property type="match status" value="1"/>
</dbReference>
<dbReference type="GO" id="GO:0005524">
    <property type="term" value="F:ATP binding"/>
    <property type="evidence" value="ECO:0007669"/>
    <property type="project" value="UniProtKB-KW"/>
</dbReference>
<evidence type="ECO:0000256" key="3">
    <source>
        <dbReference type="ARBA" id="ARBA00022490"/>
    </source>
</evidence>
<evidence type="ECO:0000256" key="6">
    <source>
        <dbReference type="ARBA" id="ARBA00023016"/>
    </source>
</evidence>
<dbReference type="Gene3D" id="3.40.50.11260">
    <property type="match status" value="1"/>
</dbReference>
<dbReference type="Pfam" id="PF13589">
    <property type="entry name" value="HATPase_c_3"/>
    <property type="match status" value="1"/>
</dbReference>
<feature type="compositionally biased region" description="Acidic residues" evidence="9">
    <location>
        <begin position="296"/>
        <end position="319"/>
    </location>
</feature>
<evidence type="ECO:0000313" key="12">
    <source>
        <dbReference type="Proteomes" id="UP000494256"/>
    </source>
</evidence>
<dbReference type="EMBL" id="CADEBD010000314">
    <property type="protein sequence ID" value="CAB3242784.1"/>
    <property type="molecule type" value="Genomic_DNA"/>
</dbReference>
<feature type="binding site" evidence="8">
    <location>
        <position position="107"/>
    </location>
    <ligand>
        <name>ATP</name>
        <dbReference type="ChEBI" id="CHEBI:30616"/>
    </ligand>
</feature>
<feature type="binding site" evidence="8">
    <location>
        <position position="449"/>
    </location>
    <ligand>
        <name>ATP</name>
        <dbReference type="ChEBI" id="CHEBI:30616"/>
    </ligand>
</feature>
<dbReference type="FunFam" id="3.40.50.11260:FF:000001">
    <property type="entry name" value="Heat shock protein 90 alpha"/>
    <property type="match status" value="1"/>
</dbReference>
<feature type="binding site" evidence="8">
    <location>
        <position position="166"/>
    </location>
    <ligand>
        <name>ATP</name>
        <dbReference type="ChEBI" id="CHEBI:30616"/>
    </ligand>
</feature>
<name>A0A8S1A3I4_ARCPL</name>
<evidence type="ECO:0000313" key="11">
    <source>
        <dbReference type="EMBL" id="CAB3242784.1"/>
    </source>
</evidence>
<accession>A0A8S1A3I4</accession>
<dbReference type="InterPro" id="IPR020575">
    <property type="entry name" value="Hsp90_N"/>
</dbReference>
<evidence type="ECO:0000256" key="2">
    <source>
        <dbReference type="ARBA" id="ARBA00008239"/>
    </source>
</evidence>
<dbReference type="Gene3D" id="1.20.120.790">
    <property type="entry name" value="Heat shock protein 90, C-terminal domain"/>
    <property type="match status" value="1"/>
</dbReference>
<dbReference type="AlphaFoldDB" id="A0A8S1A3I4"/>
<dbReference type="PRINTS" id="PR00775">
    <property type="entry name" value="HEATSHOCK90"/>
</dbReference>
<feature type="chain" id="PRO_5035949036" description="Heat shock protein 83" evidence="10">
    <location>
        <begin position="21"/>
        <end position="782"/>
    </location>
</feature>